<evidence type="ECO:0000313" key="1">
    <source>
        <dbReference type="EMBL" id="MCY1723254.1"/>
    </source>
</evidence>
<protein>
    <submittedName>
        <fullName evidence="1">Glycosyltransferase</fullName>
        <ecNumber evidence="1">2.4.-.-</ecNumber>
    </submittedName>
</protein>
<keyword evidence="2" id="KW-1185">Reference proteome</keyword>
<dbReference type="Gene3D" id="3.90.550.10">
    <property type="entry name" value="Spore Coat Polysaccharide Biosynthesis Protein SpsA, Chain A"/>
    <property type="match status" value="1"/>
</dbReference>
<name>A0A9X3J715_9BACT</name>
<dbReference type="InterPro" id="IPR029044">
    <property type="entry name" value="Nucleotide-diphossugar_trans"/>
</dbReference>
<dbReference type="EC" id="2.4.-.-" evidence="1"/>
<keyword evidence="1" id="KW-0808">Transferase</keyword>
<accession>A0A9X3J715</accession>
<keyword evidence="1" id="KW-0328">Glycosyltransferase</keyword>
<dbReference type="AlphaFoldDB" id="A0A9X3J715"/>
<dbReference type="GO" id="GO:0016757">
    <property type="term" value="F:glycosyltransferase activity"/>
    <property type="evidence" value="ECO:0007669"/>
    <property type="project" value="UniProtKB-KW"/>
</dbReference>
<dbReference type="CDD" id="cd00761">
    <property type="entry name" value="Glyco_tranf_GTA_type"/>
    <property type="match status" value="1"/>
</dbReference>
<dbReference type="Proteomes" id="UP001145087">
    <property type="component" value="Unassembled WGS sequence"/>
</dbReference>
<dbReference type="SUPFAM" id="SSF53448">
    <property type="entry name" value="Nucleotide-diphospho-sugar transferases"/>
    <property type="match status" value="1"/>
</dbReference>
<gene>
    <name evidence="1" type="ORF">OU798_23090</name>
</gene>
<comment type="caution">
    <text evidence="1">The sequence shown here is derived from an EMBL/GenBank/DDBJ whole genome shotgun (WGS) entry which is preliminary data.</text>
</comment>
<reference evidence="1" key="1">
    <citation type="submission" date="2022-11" db="EMBL/GenBank/DDBJ databases">
        <title>Marilongibacter aestuarii gen. nov., sp. nov., isolated from tidal flat sediment.</title>
        <authorList>
            <person name="Jiayan W."/>
        </authorList>
    </citation>
    <scope>NUCLEOTIDE SEQUENCE</scope>
    <source>
        <strain evidence="1">Z1-6</strain>
    </source>
</reference>
<dbReference type="RefSeq" id="WP_343335579.1">
    <property type="nucleotide sequence ID" value="NZ_JAPOHD010000067.1"/>
</dbReference>
<proteinExistence type="predicted"/>
<organism evidence="1 2">
    <name type="scientific">Draconibacterium aestuarii</name>
    <dbReference type="NCBI Taxonomy" id="2998507"/>
    <lineage>
        <taxon>Bacteria</taxon>
        <taxon>Pseudomonadati</taxon>
        <taxon>Bacteroidota</taxon>
        <taxon>Bacteroidia</taxon>
        <taxon>Marinilabiliales</taxon>
        <taxon>Prolixibacteraceae</taxon>
        <taxon>Draconibacterium</taxon>
    </lineage>
</organism>
<evidence type="ECO:0000313" key="2">
    <source>
        <dbReference type="Proteomes" id="UP001145087"/>
    </source>
</evidence>
<dbReference type="EMBL" id="JAPOHD010000067">
    <property type="protein sequence ID" value="MCY1723254.1"/>
    <property type="molecule type" value="Genomic_DNA"/>
</dbReference>
<sequence>MLAPICLFTYNRLKETQQTIEALKNNYLASESELYVFSDGWKNEISKNKVIKIRDFLRTVNGFKSIRIEESSYNKGLANSIIYGATQIIRKHEKIIVLEDDLVTAPNFLNFMNQALDFYVNNPKIFSITGYSLNLPKLKTYNKDFYLGYRASSWGWGTWKNRWDSVDWEVKNYNHFKYNFSDQCRFMRGGSDMPSMLKNQMNGRIDSWAIRWCYNQFKQNTLTVFPSRSKLISIGFTFEATHTKKTNRFYTDLDSSNQTTFKFDTNPVINEQITNELRNKYSILNRLKDKLFI</sequence>